<feature type="domain" description="DUF5753" evidence="2">
    <location>
        <begin position="118"/>
        <end position="296"/>
    </location>
</feature>
<protein>
    <submittedName>
        <fullName evidence="3">Helix-turn-helix transcriptional regulator</fullName>
    </submittedName>
</protein>
<gene>
    <name evidence="3" type="ORF">NMN56_022510</name>
</gene>
<evidence type="ECO:0000259" key="2">
    <source>
        <dbReference type="Pfam" id="PF19054"/>
    </source>
</evidence>
<dbReference type="Pfam" id="PF13560">
    <property type="entry name" value="HTH_31"/>
    <property type="match status" value="1"/>
</dbReference>
<dbReference type="Pfam" id="PF19054">
    <property type="entry name" value="DUF5753"/>
    <property type="match status" value="1"/>
</dbReference>
<evidence type="ECO:0000313" key="3">
    <source>
        <dbReference type="EMBL" id="MDJ1134682.1"/>
    </source>
</evidence>
<evidence type="ECO:0000256" key="1">
    <source>
        <dbReference type="SAM" id="MobiDB-lite"/>
    </source>
</evidence>
<dbReference type="InterPro" id="IPR010982">
    <property type="entry name" value="Lambda_DNA-bd_dom_sf"/>
</dbReference>
<dbReference type="EMBL" id="JANCPR020000022">
    <property type="protein sequence ID" value="MDJ1134682.1"/>
    <property type="molecule type" value="Genomic_DNA"/>
</dbReference>
<dbReference type="SUPFAM" id="SSF47413">
    <property type="entry name" value="lambda repressor-like DNA-binding domains"/>
    <property type="match status" value="1"/>
</dbReference>
<dbReference type="Proteomes" id="UP001214441">
    <property type="component" value="Unassembled WGS sequence"/>
</dbReference>
<organism evidence="3 4">
    <name type="scientific">Streptomyces iconiensis</name>
    <dbReference type="NCBI Taxonomy" id="1384038"/>
    <lineage>
        <taxon>Bacteria</taxon>
        <taxon>Bacillati</taxon>
        <taxon>Actinomycetota</taxon>
        <taxon>Actinomycetes</taxon>
        <taxon>Kitasatosporales</taxon>
        <taxon>Streptomycetaceae</taxon>
        <taxon>Streptomyces</taxon>
    </lineage>
</organism>
<feature type="region of interest" description="Disordered" evidence="1">
    <location>
        <begin position="1"/>
        <end position="36"/>
    </location>
</feature>
<reference evidence="3 4" key="1">
    <citation type="submission" date="2023-05" db="EMBL/GenBank/DDBJ databases">
        <title>Streptantibioticus silvisoli sp. nov., acidotolerant actinomycetes 1 from pine litter.</title>
        <authorList>
            <person name="Swiecimska M."/>
            <person name="Golinska P."/>
            <person name="Sangal V."/>
            <person name="Wachnowicz B."/>
            <person name="Goodfellow M."/>
        </authorList>
    </citation>
    <scope>NUCLEOTIDE SEQUENCE [LARGE SCALE GENOMIC DNA]</scope>
    <source>
        <strain evidence="3 4">DSM 42109</strain>
    </source>
</reference>
<comment type="caution">
    <text evidence="3">The sequence shown here is derived from an EMBL/GenBank/DDBJ whole genome shotgun (WGS) entry which is preliminary data.</text>
</comment>
<keyword evidence="4" id="KW-1185">Reference proteome</keyword>
<dbReference type="InterPro" id="IPR001387">
    <property type="entry name" value="Cro/C1-type_HTH"/>
</dbReference>
<dbReference type="InterPro" id="IPR043917">
    <property type="entry name" value="DUF5753"/>
</dbReference>
<dbReference type="CDD" id="cd00093">
    <property type="entry name" value="HTH_XRE"/>
    <property type="match status" value="1"/>
</dbReference>
<name>A0ABT7A0T3_9ACTN</name>
<feature type="compositionally biased region" description="Polar residues" evidence="1">
    <location>
        <begin position="1"/>
        <end position="19"/>
    </location>
</feature>
<sequence length="301" mass="33529">MERANGRQQQKAAPATSTPDRAKRAPRTRASAPKAEDRPGIWTAYGKVLRRFRKRAGFTQELLAYRVGYSLEQTASIEQGRRPAKAAFTVAAERELDAGGVLEDLQEEVDFAKLPAFFRDFGLIELDAVSRFDYDPLLVPGLLQTPEYARALFEANIPALDPDTIEDRVDARISRQKLLTKTPMVDFSFVIGEAALRNVLGSRQVMRAQQEHLLAMGELRNVSIQVMPMTVGFHPGLNGPIVTVETCDHQHFAYFESQGIGHVVSVPAEVSMFALRYGKLRSQALNEKESAAFIRQLAGER</sequence>
<dbReference type="RefSeq" id="WP_274041080.1">
    <property type="nucleotide sequence ID" value="NZ_JANCPR020000022.1"/>
</dbReference>
<dbReference type="Gene3D" id="1.10.260.40">
    <property type="entry name" value="lambda repressor-like DNA-binding domains"/>
    <property type="match status" value="1"/>
</dbReference>
<proteinExistence type="predicted"/>
<accession>A0ABT7A0T3</accession>
<evidence type="ECO:0000313" key="4">
    <source>
        <dbReference type="Proteomes" id="UP001214441"/>
    </source>
</evidence>